<sequence length="197" mass="22712">MPPYWLAASHHSANTLLRPTCLSPEKTNPGVSSKPSTSGKRKRQADDPRQHQIISKKPKVSGTAHRPSTFPPEFYDHLSKIWLTRRALRELDQRNKNHPQPKPLATRVAQISAVFFEGPDQQRNSIPVSFFREQPADQVNQGDIRFLQKQTLFRLRFQFRATSHRSQYLSFTLRLFAMTGVPVVPNFFLEPKVQEEP</sequence>
<organism evidence="2 3">
    <name type="scientific">Metarhizium rileyi (strain RCEF 4871)</name>
    <name type="common">Nomuraea rileyi</name>
    <dbReference type="NCBI Taxonomy" id="1649241"/>
    <lineage>
        <taxon>Eukaryota</taxon>
        <taxon>Fungi</taxon>
        <taxon>Dikarya</taxon>
        <taxon>Ascomycota</taxon>
        <taxon>Pezizomycotina</taxon>
        <taxon>Sordariomycetes</taxon>
        <taxon>Hypocreomycetidae</taxon>
        <taxon>Hypocreales</taxon>
        <taxon>Clavicipitaceae</taxon>
        <taxon>Metarhizium</taxon>
    </lineage>
</organism>
<evidence type="ECO:0000313" key="3">
    <source>
        <dbReference type="Proteomes" id="UP000317257"/>
    </source>
</evidence>
<evidence type="ECO:0000256" key="1">
    <source>
        <dbReference type="SAM" id="MobiDB-lite"/>
    </source>
</evidence>
<reference evidence="3" key="1">
    <citation type="submission" date="2018-12" db="EMBL/GenBank/DDBJ databases">
        <title>The complete genome of Metarhizium rileyi, a key fungal pathogen of Lepidoptera.</title>
        <authorList>
            <person name="Binneck E."/>
            <person name="Lastra C.C.L."/>
            <person name="Sosa-Gomez D.R."/>
        </authorList>
    </citation>
    <scope>NUCLEOTIDE SEQUENCE [LARGE SCALE GENOMIC DNA]</scope>
    <source>
        <strain evidence="3">Cep018-CH2</strain>
    </source>
</reference>
<evidence type="ECO:0000313" key="2">
    <source>
        <dbReference type="EMBL" id="TWU72959.1"/>
    </source>
</evidence>
<feature type="region of interest" description="Disordered" evidence="1">
    <location>
        <begin position="19"/>
        <end position="51"/>
    </location>
</feature>
<dbReference type="EMBL" id="SBHS01000022">
    <property type="protein sequence ID" value="TWU72959.1"/>
    <property type="molecule type" value="Genomic_DNA"/>
</dbReference>
<dbReference type="Proteomes" id="UP000317257">
    <property type="component" value="Unassembled WGS sequence"/>
</dbReference>
<protein>
    <submittedName>
        <fullName evidence="2">Uncharacterized protein</fullName>
    </submittedName>
</protein>
<feature type="compositionally biased region" description="Polar residues" evidence="1">
    <location>
        <begin position="25"/>
        <end position="38"/>
    </location>
</feature>
<dbReference type="AlphaFoldDB" id="A0A5C6G6L1"/>
<proteinExistence type="predicted"/>
<name>A0A5C6G6L1_METRR</name>
<comment type="caution">
    <text evidence="2">The sequence shown here is derived from an EMBL/GenBank/DDBJ whole genome shotgun (WGS) entry which is preliminary data.</text>
</comment>
<gene>
    <name evidence="2" type="ORF">ED733_003428</name>
</gene>
<accession>A0A5C6G6L1</accession>